<organism evidence="9 10">
    <name type="scientific">Pleurostoma richardsiae</name>
    <dbReference type="NCBI Taxonomy" id="41990"/>
    <lineage>
        <taxon>Eukaryota</taxon>
        <taxon>Fungi</taxon>
        <taxon>Dikarya</taxon>
        <taxon>Ascomycota</taxon>
        <taxon>Pezizomycotina</taxon>
        <taxon>Sordariomycetes</taxon>
        <taxon>Sordariomycetidae</taxon>
        <taxon>Calosphaeriales</taxon>
        <taxon>Pleurostomataceae</taxon>
        <taxon>Pleurostoma</taxon>
    </lineage>
</organism>
<dbReference type="AlphaFoldDB" id="A0AA38VFH2"/>
<accession>A0AA38VFH2</accession>
<dbReference type="PANTHER" id="PTHR11530">
    <property type="entry name" value="D-AMINO ACID OXIDASE"/>
    <property type="match status" value="1"/>
</dbReference>
<reference evidence="9" key="1">
    <citation type="submission" date="2022-07" db="EMBL/GenBank/DDBJ databases">
        <title>Fungi with potential for degradation of polypropylene.</title>
        <authorList>
            <person name="Gostincar C."/>
        </authorList>
    </citation>
    <scope>NUCLEOTIDE SEQUENCE</scope>
    <source>
        <strain evidence="9">EXF-13308</strain>
    </source>
</reference>
<dbReference type="SUPFAM" id="SSF54373">
    <property type="entry name" value="FAD-linked reductases, C-terminal domain"/>
    <property type="match status" value="1"/>
</dbReference>
<evidence type="ECO:0000256" key="2">
    <source>
        <dbReference type="ARBA" id="ARBA00006730"/>
    </source>
</evidence>
<feature type="binding site" evidence="6">
    <location>
        <position position="306"/>
    </location>
    <ligand>
        <name>D-dopa</name>
        <dbReference type="ChEBI" id="CHEBI:149689"/>
    </ligand>
</feature>
<dbReference type="PANTHER" id="PTHR11530:SF16">
    <property type="entry name" value="D-AMINO ACID OXIDASE (AFU_ORTHOLOGUE AFUA_5G11290)"/>
    <property type="match status" value="1"/>
</dbReference>
<keyword evidence="5" id="KW-0560">Oxidoreductase</keyword>
<keyword evidence="3" id="KW-0285">Flavoprotein</keyword>
<keyword evidence="7" id="KW-0732">Signal</keyword>
<comment type="similarity">
    <text evidence="2">Belongs to the DAMOX/DASOX family.</text>
</comment>
<dbReference type="GO" id="GO:0005737">
    <property type="term" value="C:cytoplasm"/>
    <property type="evidence" value="ECO:0007669"/>
    <property type="project" value="TreeGrafter"/>
</dbReference>
<sequence>MTKIVVLGAGVTGLTSALLLSKNKDNVVTVVAKHVPGDYDIEYTSPWAGANVLPMATQENSRWERRTWPEMKRLAAEVPEAGIHFQKSRVMRRKKDLDKVTDAKNKLSEALFDENPWFSTLFEDYRKLTPSELPDGMAYGCEFGSVCINTAIYLQWLVGQCLKNGVVLRRASLKHVSEAAGLSHAGGSADVVVNASGLLASRLGGVMDADVVPARGQTVLVRNEATPMMATSSTDDGDDELFYVMTRAAGGGTILGGTYQIGNWESAPDPNVAVRIMQRAVALHPQLASGKGVAGLDVIRHGVGLRPYRKGGVRLEKEVIDGNWVVHSYGHAGWGYQGSYGCAERVVELVDEIVAAKGKRAAKL</sequence>
<dbReference type="EMBL" id="JANBVO010000031">
    <property type="protein sequence ID" value="KAJ9138211.1"/>
    <property type="molecule type" value="Genomic_DNA"/>
</dbReference>
<evidence type="ECO:0000256" key="4">
    <source>
        <dbReference type="ARBA" id="ARBA00022827"/>
    </source>
</evidence>
<comment type="cofactor">
    <cofactor evidence="1 6">
        <name>FAD</name>
        <dbReference type="ChEBI" id="CHEBI:57692"/>
    </cofactor>
</comment>
<feature type="domain" description="FAD dependent oxidoreductase" evidence="8">
    <location>
        <begin position="3"/>
        <end position="349"/>
    </location>
</feature>
<feature type="binding site" evidence="6">
    <location>
        <position position="176"/>
    </location>
    <ligand>
        <name>FAD</name>
        <dbReference type="ChEBI" id="CHEBI:57692"/>
    </ligand>
</feature>
<dbReference type="GO" id="GO:0071949">
    <property type="term" value="F:FAD binding"/>
    <property type="evidence" value="ECO:0007669"/>
    <property type="project" value="InterPro"/>
</dbReference>
<dbReference type="GO" id="GO:0003884">
    <property type="term" value="F:D-amino-acid oxidase activity"/>
    <property type="evidence" value="ECO:0007669"/>
    <property type="project" value="InterPro"/>
</dbReference>
<dbReference type="GO" id="GO:0019478">
    <property type="term" value="P:D-amino acid catabolic process"/>
    <property type="evidence" value="ECO:0007669"/>
    <property type="project" value="TreeGrafter"/>
</dbReference>
<dbReference type="InterPro" id="IPR006076">
    <property type="entry name" value="FAD-dep_OxRdtase"/>
</dbReference>
<proteinExistence type="inferred from homology"/>
<feature type="binding site" evidence="6">
    <location>
        <begin position="44"/>
        <end position="45"/>
    </location>
    <ligand>
        <name>FAD</name>
        <dbReference type="ChEBI" id="CHEBI:57692"/>
    </ligand>
</feature>
<protein>
    <submittedName>
        <fullName evidence="9">D-amino acid oxidase-like protein</fullName>
    </submittedName>
</protein>
<feature type="chain" id="PRO_5041463299" evidence="7">
    <location>
        <begin position="18"/>
        <end position="364"/>
    </location>
</feature>
<dbReference type="Gene3D" id="3.40.50.720">
    <property type="entry name" value="NAD(P)-binding Rossmann-like Domain"/>
    <property type="match status" value="1"/>
</dbReference>
<evidence type="ECO:0000256" key="6">
    <source>
        <dbReference type="PIRSR" id="PIRSR000189-1"/>
    </source>
</evidence>
<feature type="binding site" evidence="6">
    <location>
        <position position="333"/>
    </location>
    <ligand>
        <name>D-dopa</name>
        <dbReference type="ChEBI" id="CHEBI:149689"/>
    </ligand>
</feature>
<dbReference type="Pfam" id="PF01266">
    <property type="entry name" value="DAO"/>
    <property type="match status" value="1"/>
</dbReference>
<dbReference type="PIRSF" id="PIRSF000189">
    <property type="entry name" value="D-aa_oxidase"/>
    <property type="match status" value="1"/>
</dbReference>
<evidence type="ECO:0000313" key="10">
    <source>
        <dbReference type="Proteomes" id="UP001174694"/>
    </source>
</evidence>
<dbReference type="InterPro" id="IPR023209">
    <property type="entry name" value="DAO"/>
</dbReference>
<evidence type="ECO:0000256" key="3">
    <source>
        <dbReference type="ARBA" id="ARBA00022630"/>
    </source>
</evidence>
<evidence type="ECO:0000256" key="7">
    <source>
        <dbReference type="SAM" id="SignalP"/>
    </source>
</evidence>
<evidence type="ECO:0000256" key="1">
    <source>
        <dbReference type="ARBA" id="ARBA00001974"/>
    </source>
</evidence>
<evidence type="ECO:0000256" key="5">
    <source>
        <dbReference type="ARBA" id="ARBA00023002"/>
    </source>
</evidence>
<keyword evidence="10" id="KW-1185">Reference proteome</keyword>
<dbReference type="SUPFAM" id="SSF51971">
    <property type="entry name" value="Nucleotide-binding domain"/>
    <property type="match status" value="1"/>
</dbReference>
<feature type="signal peptide" evidence="7">
    <location>
        <begin position="1"/>
        <end position="17"/>
    </location>
</feature>
<dbReference type="Gene3D" id="3.30.9.10">
    <property type="entry name" value="D-Amino Acid Oxidase, subunit A, domain 2"/>
    <property type="match status" value="1"/>
</dbReference>
<evidence type="ECO:0000313" key="9">
    <source>
        <dbReference type="EMBL" id="KAJ9138211.1"/>
    </source>
</evidence>
<gene>
    <name evidence="9" type="ORF">NKR23_g8761</name>
</gene>
<dbReference type="Proteomes" id="UP001174694">
    <property type="component" value="Unassembled WGS sequence"/>
</dbReference>
<comment type="caution">
    <text evidence="9">The sequence shown here is derived from an EMBL/GenBank/DDBJ whole genome shotgun (WGS) entry which is preliminary data.</text>
</comment>
<evidence type="ECO:0000259" key="8">
    <source>
        <dbReference type="Pfam" id="PF01266"/>
    </source>
</evidence>
<name>A0AA38VFH2_9PEZI</name>
<keyword evidence="4 6" id="KW-0274">FAD</keyword>